<dbReference type="Proteomes" id="UP001238163">
    <property type="component" value="Unassembled WGS sequence"/>
</dbReference>
<feature type="chain" id="PRO_5042124176" description="Lipoprotein" evidence="1">
    <location>
        <begin position="18"/>
        <end position="97"/>
    </location>
</feature>
<accession>A0AAE3VFV9</accession>
<evidence type="ECO:0008006" key="4">
    <source>
        <dbReference type="Google" id="ProtNLM"/>
    </source>
</evidence>
<dbReference type="PROSITE" id="PS51257">
    <property type="entry name" value="PROKAR_LIPOPROTEIN"/>
    <property type="match status" value="1"/>
</dbReference>
<protein>
    <recommendedName>
        <fullName evidence="4">Lipoprotein</fullName>
    </recommendedName>
</protein>
<keyword evidence="1" id="KW-0732">Signal</keyword>
<organism evidence="2 3">
    <name type="scientific">Oligosphaera ethanolica</name>
    <dbReference type="NCBI Taxonomy" id="760260"/>
    <lineage>
        <taxon>Bacteria</taxon>
        <taxon>Pseudomonadati</taxon>
        <taxon>Lentisphaerota</taxon>
        <taxon>Oligosphaeria</taxon>
        <taxon>Oligosphaerales</taxon>
        <taxon>Oligosphaeraceae</taxon>
        <taxon>Oligosphaera</taxon>
    </lineage>
</organism>
<proteinExistence type="predicted"/>
<keyword evidence="3" id="KW-1185">Reference proteome</keyword>
<dbReference type="EMBL" id="JAUSVL010000001">
    <property type="protein sequence ID" value="MDQ0289769.1"/>
    <property type="molecule type" value="Genomic_DNA"/>
</dbReference>
<comment type="caution">
    <text evidence="2">The sequence shown here is derived from an EMBL/GenBank/DDBJ whole genome shotgun (WGS) entry which is preliminary data.</text>
</comment>
<evidence type="ECO:0000313" key="2">
    <source>
        <dbReference type="EMBL" id="MDQ0289769.1"/>
    </source>
</evidence>
<gene>
    <name evidence="2" type="ORF">J3R75_001876</name>
</gene>
<feature type="signal peptide" evidence="1">
    <location>
        <begin position="1"/>
        <end position="17"/>
    </location>
</feature>
<dbReference type="AlphaFoldDB" id="A0AAE3VFV9"/>
<name>A0AAE3VFV9_9BACT</name>
<sequence>MVMRALRVILAALAVLAATTGCVETRPQPRADLMNVLVQHYFECRRCGSLEGGYYGKNSVSRWNSAPQGKCRHRWREISQEVFERKWLDRAGDTTHY</sequence>
<reference evidence="2" key="1">
    <citation type="submission" date="2023-07" db="EMBL/GenBank/DDBJ databases">
        <title>Genomic Encyclopedia of Type Strains, Phase IV (KMG-IV): sequencing the most valuable type-strain genomes for metagenomic binning, comparative biology and taxonomic classification.</title>
        <authorList>
            <person name="Goeker M."/>
        </authorList>
    </citation>
    <scope>NUCLEOTIDE SEQUENCE</scope>
    <source>
        <strain evidence="2">DSM 24202</strain>
    </source>
</reference>
<evidence type="ECO:0000256" key="1">
    <source>
        <dbReference type="SAM" id="SignalP"/>
    </source>
</evidence>
<dbReference type="RefSeq" id="WP_307261224.1">
    <property type="nucleotide sequence ID" value="NZ_JAUSVL010000001.1"/>
</dbReference>
<evidence type="ECO:0000313" key="3">
    <source>
        <dbReference type="Proteomes" id="UP001238163"/>
    </source>
</evidence>